<dbReference type="EMBL" id="BMAV01021998">
    <property type="protein sequence ID" value="GFY76512.1"/>
    <property type="molecule type" value="Genomic_DNA"/>
</dbReference>
<dbReference type="AlphaFoldDB" id="A0A8X6YR81"/>
<accession>A0A8X6YR81</accession>
<protein>
    <submittedName>
        <fullName evidence="1">Uncharacterized protein</fullName>
    </submittedName>
</protein>
<evidence type="ECO:0000313" key="2">
    <source>
        <dbReference type="Proteomes" id="UP000886998"/>
    </source>
</evidence>
<keyword evidence="2" id="KW-1185">Reference proteome</keyword>
<evidence type="ECO:0000313" key="1">
    <source>
        <dbReference type="EMBL" id="GFY76512.1"/>
    </source>
</evidence>
<reference evidence="1" key="1">
    <citation type="submission" date="2020-08" db="EMBL/GenBank/DDBJ databases">
        <title>Multicomponent nature underlies the extraordinary mechanical properties of spider dragline silk.</title>
        <authorList>
            <person name="Kono N."/>
            <person name="Nakamura H."/>
            <person name="Mori M."/>
            <person name="Yoshida Y."/>
            <person name="Ohtoshi R."/>
            <person name="Malay A.D."/>
            <person name="Moran D.A.P."/>
            <person name="Tomita M."/>
            <person name="Numata K."/>
            <person name="Arakawa K."/>
        </authorList>
    </citation>
    <scope>NUCLEOTIDE SEQUENCE</scope>
</reference>
<proteinExistence type="predicted"/>
<name>A0A8X6YR81_9ARAC</name>
<dbReference type="Proteomes" id="UP000886998">
    <property type="component" value="Unassembled WGS sequence"/>
</dbReference>
<gene>
    <name evidence="1" type="ORF">TNIN_35421</name>
</gene>
<organism evidence="1 2">
    <name type="scientific">Trichonephila inaurata madagascariensis</name>
    <dbReference type="NCBI Taxonomy" id="2747483"/>
    <lineage>
        <taxon>Eukaryota</taxon>
        <taxon>Metazoa</taxon>
        <taxon>Ecdysozoa</taxon>
        <taxon>Arthropoda</taxon>
        <taxon>Chelicerata</taxon>
        <taxon>Arachnida</taxon>
        <taxon>Araneae</taxon>
        <taxon>Araneomorphae</taxon>
        <taxon>Entelegynae</taxon>
        <taxon>Araneoidea</taxon>
        <taxon>Nephilidae</taxon>
        <taxon>Trichonephila</taxon>
        <taxon>Trichonephila inaurata</taxon>
    </lineage>
</organism>
<sequence>MHPRSVDIRQMEKKSLSRIPSSSFKEFYAEDYLQVFSCEEVTVWKPPKTTAMRYGLANEEIARKSYSSKYLIDVKEVVYLSIFKTHIFARLPMVLLGQTI</sequence>
<comment type="caution">
    <text evidence="1">The sequence shown here is derived from an EMBL/GenBank/DDBJ whole genome shotgun (WGS) entry which is preliminary data.</text>
</comment>